<organism evidence="17 18">
    <name type="scientific">Psilocybe cf. subviscida</name>
    <dbReference type="NCBI Taxonomy" id="2480587"/>
    <lineage>
        <taxon>Eukaryota</taxon>
        <taxon>Fungi</taxon>
        <taxon>Dikarya</taxon>
        <taxon>Basidiomycota</taxon>
        <taxon>Agaricomycotina</taxon>
        <taxon>Agaricomycetes</taxon>
        <taxon>Agaricomycetidae</taxon>
        <taxon>Agaricales</taxon>
        <taxon>Agaricineae</taxon>
        <taxon>Strophariaceae</taxon>
        <taxon>Psilocybe</taxon>
    </lineage>
</organism>
<evidence type="ECO:0000256" key="2">
    <source>
        <dbReference type="ARBA" id="ARBA00008644"/>
    </source>
</evidence>
<keyword evidence="18" id="KW-1185">Reference proteome</keyword>
<keyword evidence="4" id="KW-0507">mRNA processing</keyword>
<dbReference type="Pfam" id="PF23233">
    <property type="entry name" value="HAT_Syf1_CNRKL1_N"/>
    <property type="match status" value="1"/>
</dbReference>
<keyword evidence="5" id="KW-0747">Spliceosome</keyword>
<evidence type="ECO:0000256" key="7">
    <source>
        <dbReference type="ARBA" id="ARBA00023187"/>
    </source>
</evidence>
<dbReference type="InterPro" id="IPR003107">
    <property type="entry name" value="HAT"/>
</dbReference>
<evidence type="ECO:0000256" key="1">
    <source>
        <dbReference type="ARBA" id="ARBA00004123"/>
    </source>
</evidence>
<feature type="domain" description="Pre-mRNA-splicing factor SYF1 central HAT repeats" evidence="14">
    <location>
        <begin position="403"/>
        <end position="558"/>
    </location>
</feature>
<comment type="caution">
    <text evidence="17">The sequence shown here is derived from an EMBL/GenBank/DDBJ whole genome shotgun (WGS) entry which is preliminary data.</text>
</comment>
<keyword evidence="8" id="KW-0539">Nucleus</keyword>
<dbReference type="Gene3D" id="1.25.40.10">
    <property type="entry name" value="Tetratricopeptide repeat domain"/>
    <property type="match status" value="4"/>
</dbReference>
<keyword evidence="7" id="KW-0508">mRNA splicing</keyword>
<evidence type="ECO:0000256" key="5">
    <source>
        <dbReference type="ARBA" id="ARBA00022728"/>
    </source>
</evidence>
<evidence type="ECO:0000256" key="12">
    <source>
        <dbReference type="SAM" id="Coils"/>
    </source>
</evidence>
<feature type="coiled-coil region" evidence="12">
    <location>
        <begin position="476"/>
        <end position="513"/>
    </location>
</feature>
<evidence type="ECO:0000256" key="9">
    <source>
        <dbReference type="ARBA" id="ARBA00037272"/>
    </source>
</evidence>
<evidence type="ECO:0000259" key="14">
    <source>
        <dbReference type="Pfam" id="PF23220"/>
    </source>
</evidence>
<evidence type="ECO:0000256" key="10">
    <source>
        <dbReference type="ARBA" id="ARBA00039472"/>
    </source>
</evidence>
<feature type="domain" description="Pre-mRNA-splicing factor Syf1-like N-terminal HAT-repeats" evidence="16">
    <location>
        <begin position="174"/>
        <end position="266"/>
    </location>
</feature>
<comment type="function">
    <text evidence="9">Involved in pre-mRNA splicing and cell cycle progression.</text>
</comment>
<dbReference type="InterPro" id="IPR011990">
    <property type="entry name" value="TPR-like_helical_dom_sf"/>
</dbReference>
<keyword evidence="6" id="KW-0677">Repeat</keyword>
<feature type="domain" description="Pre-mRNA-splicing factor Syf1/CRNKL1-like C-terminal HAT-repeats" evidence="15">
    <location>
        <begin position="560"/>
        <end position="952"/>
    </location>
</feature>
<dbReference type="FunFam" id="1.25.40.10:FF:000023">
    <property type="entry name" value="Pre-mRNA-splicing factor SYF1"/>
    <property type="match status" value="1"/>
</dbReference>
<dbReference type="InterPro" id="IPR056350">
    <property type="entry name" value="HAT_Syf1_central"/>
</dbReference>
<evidence type="ECO:0000256" key="4">
    <source>
        <dbReference type="ARBA" id="ARBA00022664"/>
    </source>
</evidence>
<name>A0A8H5BW67_9AGAR</name>
<evidence type="ECO:0000256" key="6">
    <source>
        <dbReference type="ARBA" id="ARBA00022737"/>
    </source>
</evidence>
<evidence type="ECO:0000313" key="17">
    <source>
        <dbReference type="EMBL" id="KAF5330369.1"/>
    </source>
</evidence>
<dbReference type="SMART" id="SM00386">
    <property type="entry name" value="HAT"/>
    <property type="match status" value="12"/>
</dbReference>
<feature type="region of interest" description="Disordered" evidence="13">
    <location>
        <begin position="931"/>
        <end position="995"/>
    </location>
</feature>
<dbReference type="PANTHER" id="PTHR11246:SF5">
    <property type="entry name" value="PRE-MRNA-SPLICING FACTOR SYF1"/>
    <property type="match status" value="1"/>
</dbReference>
<dbReference type="FunFam" id="1.25.40.10:FF:000038">
    <property type="entry name" value="Putative pre-mRNA-splicing factor SYF1"/>
    <property type="match status" value="1"/>
</dbReference>
<gene>
    <name evidence="17" type="ORF">D9619_005870</name>
</gene>
<reference evidence="17 18" key="1">
    <citation type="journal article" date="2020" name="ISME J.">
        <title>Uncovering the hidden diversity of litter-decomposition mechanisms in mushroom-forming fungi.</title>
        <authorList>
            <person name="Floudas D."/>
            <person name="Bentzer J."/>
            <person name="Ahren D."/>
            <person name="Johansson T."/>
            <person name="Persson P."/>
            <person name="Tunlid A."/>
        </authorList>
    </citation>
    <scope>NUCLEOTIDE SEQUENCE [LARGE SCALE GENOMIC DNA]</scope>
    <source>
        <strain evidence="17 18">CBS 101986</strain>
    </source>
</reference>
<dbReference type="EMBL" id="JAACJJ010000001">
    <property type="protein sequence ID" value="KAF5330369.1"/>
    <property type="molecule type" value="Genomic_DNA"/>
</dbReference>
<dbReference type="GO" id="GO:0071014">
    <property type="term" value="C:post-mRNA release spliceosomal complex"/>
    <property type="evidence" value="ECO:0007669"/>
    <property type="project" value="TreeGrafter"/>
</dbReference>
<dbReference type="OrthoDB" id="10067343at2759"/>
<evidence type="ECO:0000256" key="11">
    <source>
        <dbReference type="ARBA" id="ARBA00067212"/>
    </source>
</evidence>
<dbReference type="PANTHER" id="PTHR11246">
    <property type="entry name" value="PRE-MRNA SPLICING FACTOR"/>
    <property type="match status" value="1"/>
</dbReference>
<dbReference type="GO" id="GO:0000974">
    <property type="term" value="C:Prp19 complex"/>
    <property type="evidence" value="ECO:0007669"/>
    <property type="project" value="TreeGrafter"/>
</dbReference>
<evidence type="ECO:0000259" key="16">
    <source>
        <dbReference type="Pfam" id="PF23233"/>
    </source>
</evidence>
<accession>A0A8H5BW67</accession>
<protein>
    <recommendedName>
        <fullName evidence="10">Pre-mRNA-splicing factor SYF1</fullName>
    </recommendedName>
    <alternativeName>
        <fullName evidence="11">Pre-mRNA-splicing factor syf1</fullName>
    </alternativeName>
</protein>
<dbReference type="SUPFAM" id="SSF48452">
    <property type="entry name" value="TPR-like"/>
    <property type="match status" value="3"/>
</dbReference>
<dbReference type="GO" id="GO:0000349">
    <property type="term" value="P:generation of catalytic spliceosome for first transesterification step"/>
    <property type="evidence" value="ECO:0007669"/>
    <property type="project" value="TreeGrafter"/>
</dbReference>
<dbReference type="InterPro" id="IPR045075">
    <property type="entry name" value="Syf1-like"/>
</dbReference>
<comment type="subcellular location">
    <subcellularLocation>
        <location evidence="1">Nucleus</location>
    </subcellularLocation>
</comment>
<evidence type="ECO:0000259" key="15">
    <source>
        <dbReference type="Pfam" id="PF23231"/>
    </source>
</evidence>
<sequence>MPSVAEKRPSMDELSSYFPLTFPVPTPTTHPDLITTTDLHREEDLLRNPTSFRAWWTAINALREGAIAQEKLDAASSKVPEDVATVLGPLATPTARLSLQRLTYIYEAALTQFPNSFKLWKSYLNMRLSYVLGKAVIKKRAGGKKKLPEMKDALEDALEDLQEWENTLDPIVGWAEWKSLVATFERALMWIPKLPRLWLMYLSIFFHPRCPSVLSYTHARRTFDRALRTLPPSLHSRIWTQYLLWAERKGGETTVHVYRRYLSVDPSLTERYTHLLLSPTNSEPRPLEAAKLQLSLARKAARGEYASPEGKSPYQLLEEWIEIVEKYAEQVGLDVEETDESNAAIAQDAAEAAEADAAKDSAGKPTPVSSNGQLIRMAGPAIAVTADGKPAPAYDEDEDPSSARKINIEAIIHKDGLNIYKDQAGRLWTGLATYWIKRAEFDRAKEVFEEGLRSILTLRDFNQIFDAYGEFQSTLINALMESLEEADEDSEDAEEIQEEVDKRMTEMEDLTDRRPFLQNDVLIRRNPNDVQEWDKRVALWGDNDEEVAKTYTKALETIVPRKATPNLHRLYVNFAKFYEEGGVSGEAEPDLDGARKILEKATKVNFKNVEDLAEIWCEWSELELRHDNYDEAIRVMQRATAVPKNTKINYHDHSLSAQARLFKSLKLWSFYVDLEESISTVQSTKAVYDKILELRIANAQIIVNYAAFLEENDYFEDSFKVYERGVELFTFPVSFEIWNIYLSKFVKRYGGSKLERARDLFEQALEKCPPKSCKPLFLMYAQLEEDFGLAKRSMAIYERAAQAVSDEDKFEMYTIYIAKATANFGLPATRPIYERALEVLPDRQTAEMCLRFAALERKLGEIDRARAIYAHASQFCDPRTNPGFWSEWNTFEIETGSEDTFREMLRIKRSVQAQFNTEASYLAAQTITARQGNRKAEEVATPQDPMAAAEKQARAGDGPAFVAATKKPAAGDADEAQAAPETANADEIQISDDEM</sequence>
<evidence type="ECO:0000313" key="18">
    <source>
        <dbReference type="Proteomes" id="UP000567179"/>
    </source>
</evidence>
<keyword evidence="12" id="KW-0175">Coiled coil</keyword>
<comment type="similarity">
    <text evidence="2">Belongs to the crooked-neck family.</text>
</comment>
<feature type="compositionally biased region" description="Low complexity" evidence="13">
    <location>
        <begin position="968"/>
        <end position="981"/>
    </location>
</feature>
<dbReference type="FunFam" id="1.25.40.10:FF:000137">
    <property type="entry name" value="Pre-mRNA-splicing factor syf1"/>
    <property type="match status" value="1"/>
</dbReference>
<proteinExistence type="inferred from homology"/>
<comment type="subunit">
    <text evidence="3">Associated with the spliceosome.</text>
</comment>
<feature type="region of interest" description="Disordered" evidence="13">
    <location>
        <begin position="348"/>
        <end position="372"/>
    </location>
</feature>
<dbReference type="Pfam" id="PF23220">
    <property type="entry name" value="HAT_Syf1_M"/>
    <property type="match status" value="1"/>
</dbReference>
<evidence type="ECO:0000256" key="13">
    <source>
        <dbReference type="SAM" id="MobiDB-lite"/>
    </source>
</evidence>
<dbReference type="Pfam" id="PF23231">
    <property type="entry name" value="HAT_Syf1_CNRKL1_C"/>
    <property type="match status" value="1"/>
</dbReference>
<dbReference type="Proteomes" id="UP000567179">
    <property type="component" value="Unassembled WGS sequence"/>
</dbReference>
<dbReference type="InterPro" id="IPR055430">
    <property type="entry name" value="HAT_Syf1_CNRKL1_C"/>
</dbReference>
<dbReference type="AlphaFoldDB" id="A0A8H5BW67"/>
<evidence type="ECO:0000256" key="8">
    <source>
        <dbReference type="ARBA" id="ARBA00023242"/>
    </source>
</evidence>
<dbReference type="InterPro" id="IPR055433">
    <property type="entry name" value="HAT_Syf1-like_N"/>
</dbReference>
<evidence type="ECO:0000256" key="3">
    <source>
        <dbReference type="ARBA" id="ARBA00011524"/>
    </source>
</evidence>
<dbReference type="GO" id="GO:0071007">
    <property type="term" value="C:U2-type catalytic step 2 spliceosome"/>
    <property type="evidence" value="ECO:0007669"/>
    <property type="project" value="TreeGrafter"/>
</dbReference>